<keyword evidence="8 11" id="KW-0804">Transcription</keyword>
<dbReference type="PRINTS" id="PR00047">
    <property type="entry name" value="STROIDFINGER"/>
</dbReference>
<dbReference type="GO" id="GO:0000978">
    <property type="term" value="F:RNA polymerase II cis-regulatory region sequence-specific DNA binding"/>
    <property type="evidence" value="ECO:0007669"/>
    <property type="project" value="InterPro"/>
</dbReference>
<keyword evidence="10 11" id="KW-0539">Nucleus</keyword>
<comment type="subcellular location">
    <subcellularLocation>
        <location evidence="1 11">Nucleus</location>
    </subcellularLocation>
</comment>
<reference evidence="14 15" key="1">
    <citation type="submission" date="2022-12" db="EMBL/GenBank/DDBJ databases">
        <title>Chromosome-level genome assembly of true bugs.</title>
        <authorList>
            <person name="Ma L."/>
            <person name="Li H."/>
        </authorList>
    </citation>
    <scope>NUCLEOTIDE SEQUENCE [LARGE SCALE GENOMIC DNA]</scope>
    <source>
        <strain evidence="14">Lab_2022b</strain>
    </source>
</reference>
<dbReference type="GO" id="GO:0003707">
    <property type="term" value="F:nuclear steroid receptor activity"/>
    <property type="evidence" value="ECO:0007669"/>
    <property type="project" value="InterPro"/>
</dbReference>
<dbReference type="GO" id="GO:0008270">
    <property type="term" value="F:zinc ion binding"/>
    <property type="evidence" value="ECO:0007669"/>
    <property type="project" value="UniProtKB-KW"/>
</dbReference>
<evidence type="ECO:0000256" key="6">
    <source>
        <dbReference type="ARBA" id="ARBA00023015"/>
    </source>
</evidence>
<dbReference type="SMART" id="SM00399">
    <property type="entry name" value="ZnF_C4"/>
    <property type="match status" value="1"/>
</dbReference>
<dbReference type="CDD" id="cd06960">
    <property type="entry name" value="NR_DBD_HNF4A"/>
    <property type="match status" value="1"/>
</dbReference>
<dbReference type="EMBL" id="JAPXFL010000002">
    <property type="protein sequence ID" value="KAK9510098.1"/>
    <property type="molecule type" value="Genomic_DNA"/>
</dbReference>
<dbReference type="PANTHER" id="PTHR24083">
    <property type="entry name" value="NUCLEAR HORMONE RECEPTOR"/>
    <property type="match status" value="1"/>
</dbReference>
<dbReference type="InterPro" id="IPR050274">
    <property type="entry name" value="Nuclear_hormone_rcpt_NR2"/>
</dbReference>
<dbReference type="Proteomes" id="UP001461498">
    <property type="component" value="Unassembled WGS sequence"/>
</dbReference>
<dbReference type="PRINTS" id="PR00398">
    <property type="entry name" value="STRDHORMONER"/>
</dbReference>
<dbReference type="AlphaFoldDB" id="A0AAW1DIQ5"/>
<dbReference type="PROSITE" id="PS51843">
    <property type="entry name" value="NR_LBD"/>
    <property type="match status" value="1"/>
</dbReference>
<dbReference type="InterPro" id="IPR000536">
    <property type="entry name" value="Nucl_hrmn_rcpt_lig-bd"/>
</dbReference>
<evidence type="ECO:0000313" key="15">
    <source>
        <dbReference type="Proteomes" id="UP001461498"/>
    </source>
</evidence>
<evidence type="ECO:0000256" key="2">
    <source>
        <dbReference type="ARBA" id="ARBA00006421"/>
    </source>
</evidence>
<dbReference type="Gene3D" id="1.10.565.10">
    <property type="entry name" value="Retinoid X Receptor"/>
    <property type="match status" value="1"/>
</dbReference>
<feature type="domain" description="NR LBD" evidence="13">
    <location>
        <begin position="126"/>
        <end position="363"/>
    </location>
</feature>
<gene>
    <name evidence="14" type="ORF">O3M35_004953</name>
</gene>
<dbReference type="FunFam" id="3.30.50.10:FF:000012">
    <property type="entry name" value="Hepatocyte nuclear factor 4, alpha"/>
    <property type="match status" value="1"/>
</dbReference>
<dbReference type="SUPFAM" id="SSF48508">
    <property type="entry name" value="Nuclear receptor ligand-binding domain"/>
    <property type="match status" value="1"/>
</dbReference>
<dbReference type="PROSITE" id="PS00031">
    <property type="entry name" value="NUCLEAR_REC_DBD_1"/>
    <property type="match status" value="1"/>
</dbReference>
<sequence length="419" mass="47917">MLRYRGREYSRSFHTMSSTEYSSDGENMRVNMSQCNCLICGDKATGKHYGAFSCDGCKGFFRRSIRKNHVYNCRFHRNCTVDKDKRNQCRYCRLMKCFKAGMKKETVQNERDRISSRNGNEDGQNGYNLSVKVLLKADYITRNSAISEEVFYDYDISHMQIATINDVCDSMKQQLLHMVQWAKYIPAFSELQLDDQVALLRAHAGEHLLLGLAKRSLQLQDILLLGNNRVIPRYSAENSGLTPELDISRVGARVLDELVMPLHEVHIDDTEYACLKAIIFFDPNARGLRDKEKIKGFRKEISINLEKYIRDRYYHCRGRGSDLLLTIPALQSITSQMIEQIQFAKLFGVAKIDSLLQEMLLGGAVDNASTQASPLQNFHSQSEEETTADIACSLMKTEVESVDHEAFKEESSIDLYNSE</sequence>
<dbReference type="SUPFAM" id="SSF57716">
    <property type="entry name" value="Glucocorticoid receptor-like (DNA-binding domain)"/>
    <property type="match status" value="1"/>
</dbReference>
<dbReference type="Gene3D" id="3.30.50.10">
    <property type="entry name" value="Erythroid Transcription Factor GATA-1, subunit A"/>
    <property type="match status" value="1"/>
</dbReference>
<organism evidence="14 15">
    <name type="scientific">Rhynocoris fuscipes</name>
    <dbReference type="NCBI Taxonomy" id="488301"/>
    <lineage>
        <taxon>Eukaryota</taxon>
        <taxon>Metazoa</taxon>
        <taxon>Ecdysozoa</taxon>
        <taxon>Arthropoda</taxon>
        <taxon>Hexapoda</taxon>
        <taxon>Insecta</taxon>
        <taxon>Pterygota</taxon>
        <taxon>Neoptera</taxon>
        <taxon>Paraneoptera</taxon>
        <taxon>Hemiptera</taxon>
        <taxon>Heteroptera</taxon>
        <taxon>Panheteroptera</taxon>
        <taxon>Cimicomorpha</taxon>
        <taxon>Reduviidae</taxon>
        <taxon>Harpactorinae</taxon>
        <taxon>Harpactorini</taxon>
        <taxon>Rhynocoris</taxon>
    </lineage>
</organism>
<name>A0AAW1DIQ5_9HEMI</name>
<evidence type="ECO:0000256" key="5">
    <source>
        <dbReference type="ARBA" id="ARBA00022833"/>
    </source>
</evidence>
<dbReference type="InterPro" id="IPR049635">
    <property type="entry name" value="HNF4_LBD"/>
</dbReference>
<evidence type="ECO:0000256" key="9">
    <source>
        <dbReference type="ARBA" id="ARBA00023170"/>
    </source>
</evidence>
<evidence type="ECO:0000256" key="1">
    <source>
        <dbReference type="ARBA" id="ARBA00004123"/>
    </source>
</evidence>
<dbReference type="InterPro" id="IPR049636">
    <property type="entry name" value="HNF4-like_DBD"/>
</dbReference>
<comment type="caution">
    <text evidence="14">The sequence shown here is derived from an EMBL/GenBank/DDBJ whole genome shotgun (WGS) entry which is preliminary data.</text>
</comment>
<dbReference type="CDD" id="cd06931">
    <property type="entry name" value="NR_LBD_HNF4_like"/>
    <property type="match status" value="1"/>
</dbReference>
<evidence type="ECO:0000256" key="11">
    <source>
        <dbReference type="RuleBase" id="RU004334"/>
    </source>
</evidence>
<protein>
    <submittedName>
        <fullName evidence="14">Uncharacterized protein</fullName>
    </submittedName>
</protein>
<dbReference type="InterPro" id="IPR035500">
    <property type="entry name" value="NHR-like_dom_sf"/>
</dbReference>
<evidence type="ECO:0000259" key="12">
    <source>
        <dbReference type="PROSITE" id="PS51030"/>
    </source>
</evidence>
<evidence type="ECO:0000259" key="13">
    <source>
        <dbReference type="PROSITE" id="PS51843"/>
    </source>
</evidence>
<keyword evidence="6 11" id="KW-0805">Transcription regulation</keyword>
<keyword evidence="15" id="KW-1185">Reference proteome</keyword>
<feature type="domain" description="Nuclear receptor" evidence="12">
    <location>
        <begin position="34"/>
        <end position="109"/>
    </location>
</feature>
<dbReference type="PRINTS" id="PR00545">
    <property type="entry name" value="RETINOIDXR"/>
</dbReference>
<comment type="similarity">
    <text evidence="2">Belongs to the nuclear hormone receptor family. NR2 subfamily.</text>
</comment>
<evidence type="ECO:0000256" key="10">
    <source>
        <dbReference type="ARBA" id="ARBA00023242"/>
    </source>
</evidence>
<dbReference type="InterPro" id="IPR013088">
    <property type="entry name" value="Znf_NHR/GATA"/>
</dbReference>
<dbReference type="InterPro" id="IPR001723">
    <property type="entry name" value="Nuclear_hrmn_rcpt"/>
</dbReference>
<dbReference type="GO" id="GO:0005634">
    <property type="term" value="C:nucleus"/>
    <property type="evidence" value="ECO:0007669"/>
    <property type="project" value="UniProtKB-SubCell"/>
</dbReference>
<keyword evidence="5 11" id="KW-0862">Zinc</keyword>
<dbReference type="InterPro" id="IPR001628">
    <property type="entry name" value="Znf_hrmn_rcpt"/>
</dbReference>
<dbReference type="PROSITE" id="PS51030">
    <property type="entry name" value="NUCLEAR_REC_DBD_2"/>
    <property type="match status" value="1"/>
</dbReference>
<dbReference type="Pfam" id="PF00104">
    <property type="entry name" value="Hormone_recep"/>
    <property type="match status" value="1"/>
</dbReference>
<dbReference type="SMART" id="SM00430">
    <property type="entry name" value="HOLI"/>
    <property type="match status" value="1"/>
</dbReference>
<evidence type="ECO:0000256" key="8">
    <source>
        <dbReference type="ARBA" id="ARBA00023163"/>
    </source>
</evidence>
<dbReference type="FunFam" id="1.10.565.10:FF:000026">
    <property type="entry name" value="Hepatocyte nuclear factor 4"/>
    <property type="match status" value="1"/>
</dbReference>
<proteinExistence type="inferred from homology"/>
<keyword evidence="4 11" id="KW-0863">Zinc-finger</keyword>
<dbReference type="InterPro" id="IPR000003">
    <property type="entry name" value="Retinoid-X_rcpt/HNF4"/>
</dbReference>
<evidence type="ECO:0000256" key="7">
    <source>
        <dbReference type="ARBA" id="ARBA00023125"/>
    </source>
</evidence>
<keyword evidence="7 11" id="KW-0238">DNA-binding</keyword>
<dbReference type="Pfam" id="PF00105">
    <property type="entry name" value="zf-C4"/>
    <property type="match status" value="1"/>
</dbReference>
<keyword evidence="9 11" id="KW-0675">Receptor</keyword>
<evidence type="ECO:0000256" key="3">
    <source>
        <dbReference type="ARBA" id="ARBA00022723"/>
    </source>
</evidence>
<evidence type="ECO:0000256" key="4">
    <source>
        <dbReference type="ARBA" id="ARBA00022771"/>
    </source>
</evidence>
<evidence type="ECO:0000313" key="14">
    <source>
        <dbReference type="EMBL" id="KAK9510098.1"/>
    </source>
</evidence>
<keyword evidence="3 11" id="KW-0479">Metal-binding</keyword>
<accession>A0AAW1DIQ5</accession>